<dbReference type="AlphaFoldDB" id="K1Y549"/>
<keyword evidence="4" id="KW-1185">Reference proteome</keyword>
<feature type="region of interest" description="Disordered" evidence="1">
    <location>
        <begin position="496"/>
        <end position="520"/>
    </location>
</feature>
<dbReference type="HOGENOM" id="CLU_035142_2_0_1"/>
<feature type="region of interest" description="Disordered" evidence="1">
    <location>
        <begin position="143"/>
        <end position="206"/>
    </location>
</feature>
<dbReference type="KEGG" id="mbe:MBM_00961"/>
<dbReference type="PANTHER" id="PTHR36102">
    <property type="entry name" value="CHROMOSOME 10, WHOLE GENOME SHOTGUN SEQUENCE"/>
    <property type="match status" value="1"/>
</dbReference>
<feature type="compositionally biased region" description="Basic and acidic residues" evidence="1">
    <location>
        <begin position="168"/>
        <end position="177"/>
    </location>
</feature>
<dbReference type="InterPro" id="IPR021264">
    <property type="entry name" value="AFUB_079030/YDR124W-like"/>
</dbReference>
<dbReference type="Pfam" id="PF11001">
    <property type="entry name" value="AFUB_07903_YDR124W_hel"/>
    <property type="match status" value="1"/>
</dbReference>
<proteinExistence type="predicted"/>
<feature type="region of interest" description="Disordered" evidence="1">
    <location>
        <begin position="596"/>
        <end position="619"/>
    </location>
</feature>
<feature type="region of interest" description="Disordered" evidence="1">
    <location>
        <begin position="1"/>
        <end position="21"/>
    </location>
</feature>
<evidence type="ECO:0000256" key="1">
    <source>
        <dbReference type="SAM" id="MobiDB-lite"/>
    </source>
</evidence>
<name>K1Y549_MARBU</name>
<dbReference type="Proteomes" id="UP000006753">
    <property type="component" value="Unassembled WGS sequence"/>
</dbReference>
<evidence type="ECO:0000313" key="3">
    <source>
        <dbReference type="EMBL" id="EKD20279.1"/>
    </source>
</evidence>
<feature type="domain" description="Subtelomeric hrmA-associated cluster protein AFUB-079030/YDR124W-like helical bundle" evidence="2">
    <location>
        <begin position="212"/>
        <end position="356"/>
    </location>
</feature>
<feature type="compositionally biased region" description="Basic and acidic residues" evidence="1">
    <location>
        <begin position="378"/>
        <end position="394"/>
    </location>
</feature>
<sequence>MVQQVPGGNLQPGSYYQARDWQRTDNRDPYLEDHRLQHVPPPVQQGHQHAEATTIEAALKQCARIPVRNFALIVIKDNGEEVTYAGKSMTPYLDRIFSRETKRAFRGALRESEGRSYHPRRKPLANGCGIAYLSMGSLSEYDEGGPNRKYSSGGSSSDLGRRPHRKSRSEESDDGPRISKRPRRGNPGQLRERSDEDAPLPVPAQERQHLVIGNGGDVLQYYHRRFREMQQSACKVMGKAFVRLIEPKKQTHHPYTKGNDKAPPWWPSTSGQEGVRHREPDHLLKHERTHLLVHILRMVIEPKKTQHATLQKSGGLDVKTLELATMEAMSNWFADKDHPDNEAKRPLLKEIFKVAKQEERFRMGEIDASTTIPVCCDGKLRDDDDSDDNAHFKPEDDDEDDFQSGSIMTPPDSLVSPAMGQNPHFQQHVNMDSEYRAQQVVRSNLQLRPSYPAYEMPGMSYEDPVHSMNYHQPGPNQIDPSRRLGFSPVFPQQHHPLQHWGSNNMVSSSQQSPSYTTSPQAMVSAFSGPVLPAPQPQASNSPPNQFDSFQTKYDIRPAPGSQFRTGSIGHPHHPLQAPQAAPGGYHEYLAQEQGYSGPQELKEEPHQGMGQGGIYHSQA</sequence>
<dbReference type="OrthoDB" id="5338458at2759"/>
<accession>K1Y549</accession>
<dbReference type="InterPro" id="IPR047092">
    <property type="entry name" value="AFUB_07903/YDR124W-like_hel"/>
</dbReference>
<feature type="region of interest" description="Disordered" evidence="1">
    <location>
        <begin position="251"/>
        <end position="277"/>
    </location>
</feature>
<feature type="compositionally biased region" description="Low complexity" evidence="1">
    <location>
        <begin position="507"/>
        <end position="520"/>
    </location>
</feature>
<dbReference type="OMA" id="KAPPWWP"/>
<dbReference type="InParanoid" id="K1Y549"/>
<organism evidence="3 4">
    <name type="scientific">Marssonina brunnea f. sp. multigermtubi (strain MB_m1)</name>
    <name type="common">Marssonina leaf spot fungus</name>
    <dbReference type="NCBI Taxonomy" id="1072389"/>
    <lineage>
        <taxon>Eukaryota</taxon>
        <taxon>Fungi</taxon>
        <taxon>Dikarya</taxon>
        <taxon>Ascomycota</taxon>
        <taxon>Pezizomycotina</taxon>
        <taxon>Leotiomycetes</taxon>
        <taxon>Helotiales</taxon>
        <taxon>Drepanopezizaceae</taxon>
        <taxon>Drepanopeziza</taxon>
    </lineage>
</organism>
<evidence type="ECO:0000313" key="4">
    <source>
        <dbReference type="Proteomes" id="UP000006753"/>
    </source>
</evidence>
<dbReference type="EMBL" id="JH921429">
    <property type="protein sequence ID" value="EKD20279.1"/>
    <property type="molecule type" value="Genomic_DNA"/>
</dbReference>
<dbReference type="PANTHER" id="PTHR36102:SF1">
    <property type="entry name" value="YDR124W-LIKE HELICAL BUNDLE DOMAIN-CONTAINING PROTEIN"/>
    <property type="match status" value="1"/>
</dbReference>
<feature type="region of interest" description="Disordered" evidence="1">
    <location>
        <begin position="377"/>
        <end position="411"/>
    </location>
</feature>
<dbReference type="eggNOG" id="ENOG502S0ES">
    <property type="taxonomic scope" value="Eukaryota"/>
</dbReference>
<reference evidence="3 4" key="1">
    <citation type="journal article" date="2012" name="BMC Genomics">
        <title>Sequencing the genome of Marssonina brunnea reveals fungus-poplar co-evolution.</title>
        <authorList>
            <person name="Zhu S."/>
            <person name="Cao Y.-Z."/>
            <person name="Jiang C."/>
            <person name="Tan B.-Y."/>
            <person name="Wang Z."/>
            <person name="Feng S."/>
            <person name="Zhang L."/>
            <person name="Su X.-H."/>
            <person name="Brejova B."/>
            <person name="Vinar T."/>
            <person name="Xu M."/>
            <person name="Wang M.-X."/>
            <person name="Zhang S.-G."/>
            <person name="Huang M.-R."/>
            <person name="Wu R."/>
            <person name="Zhou Y."/>
        </authorList>
    </citation>
    <scope>NUCLEOTIDE SEQUENCE [LARGE SCALE GENOMIC DNA]</scope>
    <source>
        <strain evidence="3 4">MB_m1</strain>
    </source>
</reference>
<dbReference type="STRING" id="1072389.K1Y549"/>
<evidence type="ECO:0000259" key="2">
    <source>
        <dbReference type="Pfam" id="PF11001"/>
    </source>
</evidence>
<gene>
    <name evidence="3" type="ORF">MBM_00961</name>
</gene>
<protein>
    <recommendedName>
        <fullName evidence="2">Subtelomeric hrmA-associated cluster protein AFUB-079030/YDR124W-like helical bundle domain-containing protein</fullName>
    </recommendedName>
</protein>